<protein>
    <submittedName>
        <fullName evidence="2">Uncharacterized protein</fullName>
    </submittedName>
</protein>
<name>A0A1H6SAN2_9FLAO</name>
<feature type="transmembrane region" description="Helical" evidence="1">
    <location>
        <begin position="229"/>
        <end position="249"/>
    </location>
</feature>
<evidence type="ECO:0000256" key="1">
    <source>
        <dbReference type="SAM" id="Phobius"/>
    </source>
</evidence>
<feature type="transmembrane region" description="Helical" evidence="1">
    <location>
        <begin position="204"/>
        <end position="223"/>
    </location>
</feature>
<proteinExistence type="predicted"/>
<sequence length="262" mass="30690">MANYTYLSVIKDNVSHYLFEGKGTLPFFWICLLDQNIVNNKSQLWKEAMAEEEEEDFDQDEQSDKCILILAKDIYISNADRSRTFLEQHFPTTLPLYDDFLNCINKHINDNGVVAIELIEHIWFYDTVQEFTDSLLNEVQAIENNTSTEIRYLSLTDLTNMGTGFPSIDNQVFNTLDNYKLAEEIRINPKHQDSPYKHGDIKSGFIWLLVCVLFSGIIYWMYIADVPRVAIIIVALFNLLFYYISLRMLTDDIKKKRKQQHL</sequence>
<reference evidence="2 3" key="1">
    <citation type="submission" date="2016-10" db="EMBL/GenBank/DDBJ databases">
        <authorList>
            <person name="de Groot N.N."/>
        </authorList>
    </citation>
    <scope>NUCLEOTIDE SEQUENCE [LARGE SCALE GENOMIC DNA]</scope>
    <source>
        <strain evidence="2 3">DSM 23048</strain>
    </source>
</reference>
<gene>
    <name evidence="2" type="ORF">SAMN04488018_102195</name>
</gene>
<evidence type="ECO:0000313" key="2">
    <source>
        <dbReference type="EMBL" id="SEI60492.1"/>
    </source>
</evidence>
<dbReference type="EMBL" id="FNYS01000002">
    <property type="protein sequence ID" value="SEI60492.1"/>
    <property type="molecule type" value="Genomic_DNA"/>
</dbReference>
<dbReference type="RefSeq" id="WP_074744651.1">
    <property type="nucleotide sequence ID" value="NZ_FNYS01000002.1"/>
</dbReference>
<dbReference type="GeneID" id="82255886"/>
<keyword evidence="1" id="KW-0812">Transmembrane</keyword>
<keyword evidence="1" id="KW-1133">Transmembrane helix</keyword>
<organism evidence="2 3">
    <name type="scientific">Myroides marinus</name>
    <dbReference type="NCBI Taxonomy" id="703342"/>
    <lineage>
        <taxon>Bacteria</taxon>
        <taxon>Pseudomonadati</taxon>
        <taxon>Bacteroidota</taxon>
        <taxon>Flavobacteriia</taxon>
        <taxon>Flavobacteriales</taxon>
        <taxon>Flavobacteriaceae</taxon>
        <taxon>Myroides</taxon>
    </lineage>
</organism>
<evidence type="ECO:0000313" key="3">
    <source>
        <dbReference type="Proteomes" id="UP000183077"/>
    </source>
</evidence>
<keyword evidence="1" id="KW-0472">Membrane</keyword>
<accession>A0A1H6SAN2</accession>
<dbReference type="Proteomes" id="UP000183077">
    <property type="component" value="Unassembled WGS sequence"/>
</dbReference>
<dbReference type="AlphaFoldDB" id="A0A1H6SAN2"/>